<feature type="transmembrane region" description="Helical" evidence="8">
    <location>
        <begin position="389"/>
        <end position="409"/>
    </location>
</feature>
<evidence type="ECO:0000256" key="6">
    <source>
        <dbReference type="ARBA" id="ARBA00022989"/>
    </source>
</evidence>
<feature type="domain" description="ABC transmembrane type-1" evidence="9">
    <location>
        <begin position="25"/>
        <end position="226"/>
    </location>
</feature>
<evidence type="ECO:0000256" key="5">
    <source>
        <dbReference type="ARBA" id="ARBA00022692"/>
    </source>
</evidence>
<protein>
    <submittedName>
        <fullName evidence="10">Iron ABC transporter permease</fullName>
    </submittedName>
</protein>
<feature type="transmembrane region" description="Helical" evidence="8">
    <location>
        <begin position="215"/>
        <end position="233"/>
    </location>
</feature>
<feature type="domain" description="ABC transmembrane type-1" evidence="9">
    <location>
        <begin position="318"/>
        <end position="514"/>
    </location>
</feature>
<comment type="caution">
    <text evidence="10">The sequence shown here is derived from an EMBL/GenBank/DDBJ whole genome shotgun (WGS) entry which is preliminary data.</text>
</comment>
<keyword evidence="4" id="KW-0997">Cell inner membrane</keyword>
<evidence type="ECO:0000256" key="8">
    <source>
        <dbReference type="RuleBase" id="RU363032"/>
    </source>
</evidence>
<evidence type="ECO:0000256" key="3">
    <source>
        <dbReference type="ARBA" id="ARBA00022475"/>
    </source>
</evidence>
<comment type="subcellular location">
    <subcellularLocation>
        <location evidence="1">Cell inner membrane</location>
        <topology evidence="1">Multi-pass membrane protein</topology>
    </subcellularLocation>
    <subcellularLocation>
        <location evidence="8">Cell membrane</location>
        <topology evidence="8">Multi-pass membrane protein</topology>
    </subcellularLocation>
</comment>
<feature type="transmembrane region" description="Helical" evidence="8">
    <location>
        <begin position="29"/>
        <end position="51"/>
    </location>
</feature>
<keyword evidence="2 8" id="KW-0813">Transport</keyword>
<feature type="transmembrane region" description="Helical" evidence="8">
    <location>
        <begin position="493"/>
        <end position="514"/>
    </location>
</feature>
<feature type="transmembrane region" description="Helical" evidence="8">
    <location>
        <begin position="103"/>
        <end position="126"/>
    </location>
</feature>
<dbReference type="SUPFAM" id="SSF161098">
    <property type="entry name" value="MetI-like"/>
    <property type="match status" value="2"/>
</dbReference>
<evidence type="ECO:0000313" key="11">
    <source>
        <dbReference type="Proteomes" id="UP000614200"/>
    </source>
</evidence>
<evidence type="ECO:0000256" key="4">
    <source>
        <dbReference type="ARBA" id="ARBA00022519"/>
    </source>
</evidence>
<name>A0ABR9ZQ34_9FIRM</name>
<feature type="transmembrane region" description="Helical" evidence="8">
    <location>
        <begin position="324"/>
        <end position="344"/>
    </location>
</feature>
<dbReference type="EMBL" id="JADKNH010000003">
    <property type="protein sequence ID" value="MBF4692572.1"/>
    <property type="molecule type" value="Genomic_DNA"/>
</dbReference>
<accession>A0ABR9ZQ34</accession>
<feature type="transmembrane region" description="Helical" evidence="8">
    <location>
        <begin position="159"/>
        <end position="177"/>
    </location>
</feature>
<evidence type="ECO:0000313" key="10">
    <source>
        <dbReference type="EMBL" id="MBF4692572.1"/>
    </source>
</evidence>
<feature type="transmembrane region" description="Helical" evidence="8">
    <location>
        <begin position="63"/>
        <end position="83"/>
    </location>
</feature>
<feature type="transmembrane region" description="Helical" evidence="8">
    <location>
        <begin position="446"/>
        <end position="473"/>
    </location>
</feature>
<keyword evidence="3" id="KW-1003">Cell membrane</keyword>
<sequence length="522" mass="57986">MYDGHSFDVMAPFRIILEGNLIKPIMNTLILGFCVVIGAGVVALPLAFITAKTEIGKHKWLDLVILVPFMTPPYIGSMAWILFLQPNGFFNQLLPKISGQEQLFFSFFGLVMIMSLHLFPFIYLIIKNALENISGNLDEAAVVHGASSTYKLIRITMPLLFSAFILGSLLVFVKAIGEFGTPVTFGRRIGFNVLTTEIHRYVSSWPISLSRATSLSYFLLFTCILIWCIQSIFSKKLSYQTVNGKGMARIKKSLSKPQKIISYFYIGLILTISVGIPYFSILATSLIKLRGYGLQKGNFTLEHYLTLFKTGSSSAEAFLTSLKIAILSASICVLIGILVALIVTNHSGKLSKLIDLLSLLPNSVPTIVLVIGLILFWNAKWHMIPIYNTFWMIVVTYVTFFIPYAVQYIKSALSQISKSLQSAGKICGGSSFYNFRKIMLPLMMPGIIAGWTMTFTIAFRELVGAIMILPPGMQTSSTYIFNQFEQGEASKGMAMAVVSVLITITILMLLNIFVDKRVNDGR</sequence>
<evidence type="ECO:0000259" key="9">
    <source>
        <dbReference type="PROSITE" id="PS50928"/>
    </source>
</evidence>
<dbReference type="PANTHER" id="PTHR43357:SF3">
    <property type="entry name" value="FE(3+)-TRANSPORT SYSTEM PERMEASE PROTEIN FBPB 2"/>
    <property type="match status" value="1"/>
</dbReference>
<gene>
    <name evidence="10" type="ORF">ISU02_05555</name>
</gene>
<keyword evidence="7 8" id="KW-0472">Membrane</keyword>
<feature type="transmembrane region" description="Helical" evidence="8">
    <location>
        <begin position="260"/>
        <end position="281"/>
    </location>
</feature>
<dbReference type="Proteomes" id="UP000614200">
    <property type="component" value="Unassembled WGS sequence"/>
</dbReference>
<comment type="similarity">
    <text evidence="8">Belongs to the binding-protein-dependent transport system permease family.</text>
</comment>
<dbReference type="PROSITE" id="PS50928">
    <property type="entry name" value="ABC_TM1"/>
    <property type="match status" value="2"/>
</dbReference>
<dbReference type="PANTHER" id="PTHR43357">
    <property type="entry name" value="INNER MEMBRANE ABC TRANSPORTER PERMEASE PROTEIN YDCV"/>
    <property type="match status" value="1"/>
</dbReference>
<feature type="transmembrane region" description="Helical" evidence="8">
    <location>
        <begin position="356"/>
        <end position="377"/>
    </location>
</feature>
<keyword evidence="6 8" id="KW-1133">Transmembrane helix</keyword>
<evidence type="ECO:0000256" key="2">
    <source>
        <dbReference type="ARBA" id="ARBA00022448"/>
    </source>
</evidence>
<evidence type="ECO:0000256" key="7">
    <source>
        <dbReference type="ARBA" id="ARBA00023136"/>
    </source>
</evidence>
<organism evidence="10 11">
    <name type="scientific">Fusibacter ferrireducens</name>
    <dbReference type="NCBI Taxonomy" id="2785058"/>
    <lineage>
        <taxon>Bacteria</taxon>
        <taxon>Bacillati</taxon>
        <taxon>Bacillota</taxon>
        <taxon>Clostridia</taxon>
        <taxon>Eubacteriales</taxon>
        <taxon>Eubacteriales Family XII. Incertae Sedis</taxon>
        <taxon>Fusibacter</taxon>
    </lineage>
</organism>
<keyword evidence="5 8" id="KW-0812">Transmembrane</keyword>
<dbReference type="Gene3D" id="1.10.3720.10">
    <property type="entry name" value="MetI-like"/>
    <property type="match status" value="2"/>
</dbReference>
<dbReference type="InterPro" id="IPR035906">
    <property type="entry name" value="MetI-like_sf"/>
</dbReference>
<proteinExistence type="inferred from homology"/>
<dbReference type="InterPro" id="IPR000515">
    <property type="entry name" value="MetI-like"/>
</dbReference>
<dbReference type="Pfam" id="PF00528">
    <property type="entry name" value="BPD_transp_1"/>
    <property type="match status" value="2"/>
</dbReference>
<dbReference type="CDD" id="cd06261">
    <property type="entry name" value="TM_PBP2"/>
    <property type="match status" value="2"/>
</dbReference>
<evidence type="ECO:0000256" key="1">
    <source>
        <dbReference type="ARBA" id="ARBA00004429"/>
    </source>
</evidence>
<keyword evidence="11" id="KW-1185">Reference proteome</keyword>
<reference evidence="10 11" key="1">
    <citation type="submission" date="2020-11" db="EMBL/GenBank/DDBJ databases">
        <title>Fusibacter basophilias sp. nov.</title>
        <authorList>
            <person name="Qiu D."/>
        </authorList>
    </citation>
    <scope>NUCLEOTIDE SEQUENCE [LARGE SCALE GENOMIC DNA]</scope>
    <source>
        <strain evidence="10 11">Q10-2</strain>
    </source>
</reference>